<dbReference type="RefSeq" id="XP_013253678.1">
    <property type="nucleotide sequence ID" value="XM_013398224.1"/>
</dbReference>
<comment type="caution">
    <text evidence="7">The sequence shown here is derived from an EMBL/GenBank/DDBJ whole genome shotgun (WGS) entry which is preliminary data.</text>
</comment>
<dbReference type="GO" id="GO:0071949">
    <property type="term" value="F:FAD binding"/>
    <property type="evidence" value="ECO:0007669"/>
    <property type="project" value="InterPro"/>
</dbReference>
<comment type="similarity">
    <text evidence="1">Belongs to the paxM FAD-dependent monooxygenase family.</text>
</comment>
<dbReference type="PRINTS" id="PR00420">
    <property type="entry name" value="RNGMNOXGNASE"/>
</dbReference>
<dbReference type="STRING" id="1182545.A0A072NVM4"/>
<dbReference type="HOGENOM" id="CLU_009665_19_1_1"/>
<dbReference type="PANTHER" id="PTHR13789">
    <property type="entry name" value="MONOOXYGENASE"/>
    <property type="match status" value="1"/>
</dbReference>
<keyword evidence="3" id="KW-0274">FAD</keyword>
<evidence type="ECO:0000256" key="2">
    <source>
        <dbReference type="ARBA" id="ARBA00022630"/>
    </source>
</evidence>
<keyword evidence="4" id="KW-0560">Oxidoreductase</keyword>
<evidence type="ECO:0000313" key="8">
    <source>
        <dbReference type="Proteomes" id="UP000027920"/>
    </source>
</evidence>
<keyword evidence="2" id="KW-0285">Flavoprotein</keyword>
<reference evidence="7 8" key="1">
    <citation type="submission" date="2013-03" db="EMBL/GenBank/DDBJ databases">
        <title>The Genome Sequence of Exophiala aquamarina CBS 119918.</title>
        <authorList>
            <consortium name="The Broad Institute Genomics Platform"/>
            <person name="Cuomo C."/>
            <person name="de Hoog S."/>
            <person name="Gorbushina A."/>
            <person name="Walker B."/>
            <person name="Young S.K."/>
            <person name="Zeng Q."/>
            <person name="Gargeya S."/>
            <person name="Fitzgerald M."/>
            <person name="Haas B."/>
            <person name="Abouelleil A."/>
            <person name="Allen A.W."/>
            <person name="Alvarado L."/>
            <person name="Arachchi H.M."/>
            <person name="Berlin A.M."/>
            <person name="Chapman S.B."/>
            <person name="Gainer-Dewar J."/>
            <person name="Goldberg J."/>
            <person name="Griggs A."/>
            <person name="Gujja S."/>
            <person name="Hansen M."/>
            <person name="Howarth C."/>
            <person name="Imamovic A."/>
            <person name="Ireland A."/>
            <person name="Larimer J."/>
            <person name="McCowan C."/>
            <person name="Murphy C."/>
            <person name="Pearson M."/>
            <person name="Poon T.W."/>
            <person name="Priest M."/>
            <person name="Roberts A."/>
            <person name="Saif S."/>
            <person name="Shea T."/>
            <person name="Sisk P."/>
            <person name="Sykes S."/>
            <person name="Wortman J."/>
            <person name="Nusbaum C."/>
            <person name="Birren B."/>
        </authorList>
    </citation>
    <scope>NUCLEOTIDE SEQUENCE [LARGE SCALE GENOMIC DNA]</scope>
    <source>
        <strain evidence="7 8">CBS 119918</strain>
    </source>
</reference>
<evidence type="ECO:0000256" key="1">
    <source>
        <dbReference type="ARBA" id="ARBA00007992"/>
    </source>
</evidence>
<protein>
    <recommendedName>
        <fullName evidence="6">FAD-binding domain-containing protein</fullName>
    </recommendedName>
</protein>
<proteinExistence type="inferred from homology"/>
<dbReference type="SUPFAM" id="SSF54373">
    <property type="entry name" value="FAD-linked reductases, C-terminal domain"/>
    <property type="match status" value="1"/>
</dbReference>
<dbReference type="VEuPathDB" id="FungiDB:A1O9_12870"/>
<dbReference type="Proteomes" id="UP000027920">
    <property type="component" value="Unassembled WGS sequence"/>
</dbReference>
<accession>A0A072NVM4</accession>
<evidence type="ECO:0000256" key="3">
    <source>
        <dbReference type="ARBA" id="ARBA00022827"/>
    </source>
</evidence>
<evidence type="ECO:0000313" key="7">
    <source>
        <dbReference type="EMBL" id="KEF51088.1"/>
    </source>
</evidence>
<dbReference type="EMBL" id="AMGV01000029">
    <property type="protein sequence ID" value="KEF51088.1"/>
    <property type="molecule type" value="Genomic_DNA"/>
</dbReference>
<evidence type="ECO:0000256" key="5">
    <source>
        <dbReference type="ARBA" id="ARBA00023033"/>
    </source>
</evidence>
<dbReference type="InterPro" id="IPR036188">
    <property type="entry name" value="FAD/NAD-bd_sf"/>
</dbReference>
<feature type="domain" description="FAD-binding" evidence="6">
    <location>
        <begin position="11"/>
        <end position="353"/>
    </location>
</feature>
<dbReference type="InterPro" id="IPR002938">
    <property type="entry name" value="FAD-bd"/>
</dbReference>
<dbReference type="OrthoDB" id="4136530at2759"/>
<name>A0A072NVM4_9EURO</name>
<evidence type="ECO:0000259" key="6">
    <source>
        <dbReference type="Pfam" id="PF01494"/>
    </source>
</evidence>
<keyword evidence="5" id="KW-0503">Monooxygenase</keyword>
<dbReference type="PANTHER" id="PTHR13789:SF236">
    <property type="entry name" value="MONOOXYGENASE, PUTATIVE (AFU_ORTHOLOGUE AFUA_6G12060)-RELATED"/>
    <property type="match status" value="1"/>
</dbReference>
<keyword evidence="8" id="KW-1185">Reference proteome</keyword>
<dbReference type="Gene3D" id="3.50.50.60">
    <property type="entry name" value="FAD/NAD(P)-binding domain"/>
    <property type="match status" value="1"/>
</dbReference>
<sequence length="440" mass="48960">MPASDAGKPNIIVVGAGYAGLTAAIECVRHGMHVTIFESTSKLTLQGDIIQLAANSTRVLAKWGDVLADIRAESSLPKQMQCHNSNGELLIAQDLPPDFDGAPNVYTNRGRTQRIMYEYAASLGIEVKFNHRVVDFFEDEDGAGVVVDDKKFTADAVLVGDGVHSRARRVITGKIESAKTSGFAVYRSWFSLDALKNEPILDGIVNSKEDLFLVWIGPNTHAIVLTNVNLRSLVCFCTHKDEYEVMESWSFPGKVKDMLAAVDGWDERLRAVIRNVPPEAIIDWKLLWRDPAQVWVSKLGRMALIGDSAHPHLPTSGQGAAQAIEDGATIGALLGRSGKEKLPQALQAYQKLRYYRTALTQRMGWELRHFWHKTDWDLVAAQPELLQMPQPQWLFGGDAEKLVGESYDEVMKAVEEGTDFRPDNLPKAYVHEDWTVESMM</sequence>
<dbReference type="SUPFAM" id="SSF51905">
    <property type="entry name" value="FAD/NAD(P)-binding domain"/>
    <property type="match status" value="1"/>
</dbReference>
<dbReference type="Pfam" id="PF01494">
    <property type="entry name" value="FAD_binding_3"/>
    <property type="match status" value="1"/>
</dbReference>
<evidence type="ECO:0000256" key="4">
    <source>
        <dbReference type="ARBA" id="ARBA00023002"/>
    </source>
</evidence>
<organism evidence="7 8">
    <name type="scientific">Exophiala aquamarina CBS 119918</name>
    <dbReference type="NCBI Taxonomy" id="1182545"/>
    <lineage>
        <taxon>Eukaryota</taxon>
        <taxon>Fungi</taxon>
        <taxon>Dikarya</taxon>
        <taxon>Ascomycota</taxon>
        <taxon>Pezizomycotina</taxon>
        <taxon>Eurotiomycetes</taxon>
        <taxon>Chaetothyriomycetidae</taxon>
        <taxon>Chaetothyriales</taxon>
        <taxon>Herpotrichiellaceae</taxon>
        <taxon>Exophiala</taxon>
    </lineage>
</organism>
<dbReference type="GeneID" id="25287764"/>
<dbReference type="AlphaFoldDB" id="A0A072NVM4"/>
<dbReference type="GO" id="GO:0004497">
    <property type="term" value="F:monooxygenase activity"/>
    <property type="evidence" value="ECO:0007669"/>
    <property type="project" value="UniProtKB-KW"/>
</dbReference>
<feature type="non-terminal residue" evidence="7">
    <location>
        <position position="440"/>
    </location>
</feature>
<dbReference type="InterPro" id="IPR050493">
    <property type="entry name" value="FAD-dep_Monooxygenase_BioMet"/>
</dbReference>
<gene>
    <name evidence="7" type="ORF">A1O9_12870</name>
</gene>